<dbReference type="PANTHER" id="PTHR33096:SF1">
    <property type="entry name" value="CXC1-LIKE CYSTEINE CLUSTER ASSOCIATED WITH KDZ TRANSPOSASES DOMAIN-CONTAINING PROTEIN"/>
    <property type="match status" value="1"/>
</dbReference>
<feature type="compositionally biased region" description="Low complexity" evidence="1">
    <location>
        <begin position="1"/>
        <end position="13"/>
    </location>
</feature>
<proteinExistence type="predicted"/>
<feature type="compositionally biased region" description="Pro residues" evidence="1">
    <location>
        <begin position="40"/>
        <end position="54"/>
    </location>
</feature>
<evidence type="ECO:0000313" key="3">
    <source>
        <dbReference type="EMBL" id="KAJ7741250.1"/>
    </source>
</evidence>
<dbReference type="EMBL" id="JARKIB010000099">
    <property type="protein sequence ID" value="KAJ7741250.1"/>
    <property type="molecule type" value="Genomic_DNA"/>
</dbReference>
<keyword evidence="4" id="KW-1185">Reference proteome</keyword>
<dbReference type="CDD" id="cd19757">
    <property type="entry name" value="Bbox1"/>
    <property type="match status" value="1"/>
</dbReference>
<organism evidence="3 4">
    <name type="scientific">Mycena metata</name>
    <dbReference type="NCBI Taxonomy" id="1033252"/>
    <lineage>
        <taxon>Eukaryota</taxon>
        <taxon>Fungi</taxon>
        <taxon>Dikarya</taxon>
        <taxon>Basidiomycota</taxon>
        <taxon>Agaricomycotina</taxon>
        <taxon>Agaricomycetes</taxon>
        <taxon>Agaricomycetidae</taxon>
        <taxon>Agaricales</taxon>
        <taxon>Marasmiineae</taxon>
        <taxon>Mycenaceae</taxon>
        <taxon>Mycena</taxon>
    </lineage>
</organism>
<evidence type="ECO:0000256" key="1">
    <source>
        <dbReference type="SAM" id="MobiDB-lite"/>
    </source>
</evidence>
<feature type="region of interest" description="Disordered" evidence="1">
    <location>
        <begin position="137"/>
        <end position="157"/>
    </location>
</feature>
<evidence type="ECO:0000259" key="2">
    <source>
        <dbReference type="Pfam" id="PF18803"/>
    </source>
</evidence>
<gene>
    <name evidence="3" type="ORF">B0H16DRAFT_1728510</name>
</gene>
<feature type="domain" description="CxC2-like cysteine cluster KDZ transposase-associated" evidence="2">
    <location>
        <begin position="317"/>
        <end position="420"/>
    </location>
</feature>
<dbReference type="PANTHER" id="PTHR33096">
    <property type="entry name" value="CXC2 DOMAIN-CONTAINING PROTEIN"/>
    <property type="match status" value="1"/>
</dbReference>
<dbReference type="Pfam" id="PF18758">
    <property type="entry name" value="KDZ"/>
    <property type="match status" value="1"/>
</dbReference>
<dbReference type="Pfam" id="PF18803">
    <property type="entry name" value="CxC2"/>
    <property type="match status" value="1"/>
</dbReference>
<protein>
    <recommendedName>
        <fullName evidence="2">CxC2-like cysteine cluster KDZ transposase-associated domain-containing protein</fullName>
    </recommendedName>
</protein>
<dbReference type="AlphaFoldDB" id="A0AAD7N190"/>
<accession>A0AAD7N190</accession>
<feature type="region of interest" description="Disordered" evidence="1">
    <location>
        <begin position="1"/>
        <end position="55"/>
    </location>
</feature>
<name>A0AAD7N190_9AGAR</name>
<dbReference type="InterPro" id="IPR040521">
    <property type="entry name" value="KDZ"/>
</dbReference>
<reference evidence="3" key="1">
    <citation type="submission" date="2023-03" db="EMBL/GenBank/DDBJ databases">
        <title>Massive genome expansion in bonnet fungi (Mycena s.s.) driven by repeated elements and novel gene families across ecological guilds.</title>
        <authorList>
            <consortium name="Lawrence Berkeley National Laboratory"/>
            <person name="Harder C.B."/>
            <person name="Miyauchi S."/>
            <person name="Viragh M."/>
            <person name="Kuo A."/>
            <person name="Thoen E."/>
            <person name="Andreopoulos B."/>
            <person name="Lu D."/>
            <person name="Skrede I."/>
            <person name="Drula E."/>
            <person name="Henrissat B."/>
            <person name="Morin E."/>
            <person name="Kohler A."/>
            <person name="Barry K."/>
            <person name="LaButti K."/>
            <person name="Morin E."/>
            <person name="Salamov A."/>
            <person name="Lipzen A."/>
            <person name="Mereny Z."/>
            <person name="Hegedus B."/>
            <person name="Baldrian P."/>
            <person name="Stursova M."/>
            <person name="Weitz H."/>
            <person name="Taylor A."/>
            <person name="Grigoriev I.V."/>
            <person name="Nagy L.G."/>
            <person name="Martin F."/>
            <person name="Kauserud H."/>
        </authorList>
    </citation>
    <scope>NUCLEOTIDE SEQUENCE</scope>
    <source>
        <strain evidence="3">CBHHK182m</strain>
    </source>
</reference>
<sequence length="1200" mass="135423">MPEQNPATARRSPSPAPGNWPVYAIDSRSPSPDLITPSRAPSPVPATPLPPPYAHQPLMPRPVYAVRVDREGEIYTSFRHAWARHRLLERQGKTPVLVVATSVVHALDWIDTAPLGEEREVIFREIIQEAIEVYRQDDPDNSLDDSQSLEEGGSRPTVATAELVAELDAPSSTGATHRIQREVHTAPPIAPANSRAFDMFDAAMGYDPDDPSFTGPDGPAAIKIKNRKVYENSTHPVKTWIPKRDEYTDRLIQREGRGPWWSQGCADCDAPNPIWRCEDCFGNHMLCRTCVTLRHRHEPLHVLQEWKDGFFHSRGCKDLGLRFQIGHRKGEDCPLVPLTPLNDFVVLDNNGIHKIDIDFCSCLGVPSQVAQLLHVGWYPATSKDPQTVATLSLLHRFHTLNLQARLPAYDFYNSLALLRNGSGLRATPSRLPQFMHMVREYRHLQMCKRAGQIHDITGLAGTALGELAVVCRACPQPGINLPEGWEDAPPEIAWIYRLLVSEDANFKMKGRDRSSRQKDPTLGPGRTYMVASNDYLKHLMNNVDKEEISHCVSFAALWSANNKRAKGLRASGVGSVSCSRHELFRPWGTGDLQKGERYSNMDYLFFSSLIGIALLTVVASYNIACQWSRNFWARASAIPAYLKLPAGLKMLFKVPKFHLPPHVKSCHGPYSFNYTKGVGRTDGEGVERNWSWLNWAAQSVSVMGPGSRDDTIDDLCGFSNWRKTVDLGNSLLRKLVLTIPQAMIHSRAFHAFTEGLRGEHEEELRDWDALIREWERDPLDAAINPFDYPTVEAETIADVMKRMSEEDHARVIKDGAGALQVKPAGFLLAGIDIQEEQLAVALEAKRRTWTTIQATDLQRKRTVLLGKVAALQDVQNIYMPGLRQWIAQQEPPLPPPDNSKPETIKIFLPSSLPPAARDTVCLPQLAQNEEDLPQAQAGDALREPRSNLRTRTFVHQFKRKNMGGQGMYTKSQSLQDGIEDRIRSAAARYRAVWTGLLALRGPGDWQGVLQELRPEDIRGVNERAMNDEEKEDNRKAHLLAGLTGDGSEDVDEYGEPIPLTVLFNLEMGEGTRQSSWLWYSAMGVGEVDADGKLHADIRVEWSKARARADRWREEVILVEEEMRRTIEYWLRAYGLEQVARERAWAEIWGTRWEPVRARAAMVLRDHVEDVDEQVFAPIEVDFEEDAWEDYEFDDFNEEEG</sequence>
<dbReference type="InterPro" id="IPR041457">
    <property type="entry name" value="CxC2_KDZ-assoc"/>
</dbReference>
<comment type="caution">
    <text evidence="3">The sequence shown here is derived from an EMBL/GenBank/DDBJ whole genome shotgun (WGS) entry which is preliminary data.</text>
</comment>
<evidence type="ECO:0000313" key="4">
    <source>
        <dbReference type="Proteomes" id="UP001215598"/>
    </source>
</evidence>
<dbReference type="Proteomes" id="UP001215598">
    <property type="component" value="Unassembled WGS sequence"/>
</dbReference>